<dbReference type="AlphaFoldDB" id="A0A1R4HY18"/>
<dbReference type="EMBL" id="RRZC01000002">
    <property type="protein sequence ID" value="MBE0402423.1"/>
    <property type="molecule type" value="Genomic_DNA"/>
</dbReference>
<comment type="function">
    <text evidence="1 9">Required for the export of heme to the periplasm for the biogenesis of c-type cytochromes.</text>
</comment>
<reference evidence="12 13" key="1">
    <citation type="submission" date="2017-02" db="EMBL/GenBank/DDBJ databases">
        <authorList>
            <person name="Dridi B."/>
        </authorList>
    </citation>
    <scope>NUCLEOTIDE SEQUENCE [LARGE SCALE GENOMIC DNA]</scope>
    <source>
        <strain evidence="12 13">JB380</strain>
    </source>
</reference>
<protein>
    <recommendedName>
        <fullName evidence="4 9">Heme exporter protein C</fullName>
    </recommendedName>
    <alternativeName>
        <fullName evidence="9">Cytochrome c-type biogenesis protein</fullName>
    </alternativeName>
</protein>
<dbReference type="Pfam" id="PF01578">
    <property type="entry name" value="Cytochrom_C_asm"/>
    <property type="match status" value="1"/>
</dbReference>
<evidence type="ECO:0000256" key="7">
    <source>
        <dbReference type="ARBA" id="ARBA00022989"/>
    </source>
</evidence>
<feature type="transmembrane region" description="Helical" evidence="9">
    <location>
        <begin position="203"/>
        <end position="223"/>
    </location>
</feature>
<organism evidence="12 13">
    <name type="scientific">Halomonas citrativorans</name>
    <dbReference type="NCBI Taxonomy" id="2742612"/>
    <lineage>
        <taxon>Bacteria</taxon>
        <taxon>Pseudomonadati</taxon>
        <taxon>Pseudomonadota</taxon>
        <taxon>Gammaproteobacteria</taxon>
        <taxon>Oceanospirillales</taxon>
        <taxon>Halomonadaceae</taxon>
        <taxon>Halomonas</taxon>
    </lineage>
</organism>
<keyword evidence="5 9" id="KW-0812">Transmembrane</keyword>
<evidence type="ECO:0000256" key="4">
    <source>
        <dbReference type="ARBA" id="ARBA00016463"/>
    </source>
</evidence>
<evidence type="ECO:0000256" key="8">
    <source>
        <dbReference type="ARBA" id="ARBA00023136"/>
    </source>
</evidence>
<accession>A0A1R4HY18</accession>
<dbReference type="NCBIfam" id="TIGR01191">
    <property type="entry name" value="ccmC"/>
    <property type="match status" value="1"/>
</dbReference>
<evidence type="ECO:0000259" key="10">
    <source>
        <dbReference type="Pfam" id="PF01578"/>
    </source>
</evidence>
<reference evidence="11 14" key="2">
    <citation type="submission" date="2020-07" db="EMBL/GenBank/DDBJ databases">
        <title>Halophilic bacteria isolated from french cheeses.</title>
        <authorList>
            <person name="Kothe C.I."/>
            <person name="Farah-Kraiem B."/>
            <person name="Renault P."/>
            <person name="Dridi B."/>
        </authorList>
    </citation>
    <scope>NUCLEOTIDE SEQUENCE [LARGE SCALE GENOMIC DNA]</scope>
    <source>
        <strain evidence="11 14">FME16</strain>
    </source>
</reference>
<gene>
    <name evidence="9" type="primary">ccmC</name>
    <name evidence="12" type="ORF">CZ787_08185</name>
    <name evidence="11" type="ORF">EI163_02440</name>
</gene>
<dbReference type="PANTHER" id="PTHR30071:SF1">
    <property type="entry name" value="CYTOCHROME B_B6 PROTEIN-RELATED"/>
    <property type="match status" value="1"/>
</dbReference>
<dbReference type="Proteomes" id="UP000754821">
    <property type="component" value="Unassembled WGS sequence"/>
</dbReference>
<evidence type="ECO:0000256" key="3">
    <source>
        <dbReference type="ARBA" id="ARBA00005840"/>
    </source>
</evidence>
<feature type="transmembrane region" description="Helical" evidence="9">
    <location>
        <begin position="163"/>
        <end position="183"/>
    </location>
</feature>
<evidence type="ECO:0000256" key="5">
    <source>
        <dbReference type="ARBA" id="ARBA00022692"/>
    </source>
</evidence>
<comment type="similarity">
    <text evidence="3 9">Belongs to the CcmC/CycZ/HelC family.</text>
</comment>
<feature type="transmembrane region" description="Helical" evidence="9">
    <location>
        <begin position="131"/>
        <end position="151"/>
    </location>
</feature>
<dbReference type="GO" id="GO:0017004">
    <property type="term" value="P:cytochrome complex assembly"/>
    <property type="evidence" value="ECO:0007669"/>
    <property type="project" value="UniProtKB-KW"/>
</dbReference>
<feature type="transmembrane region" description="Helical" evidence="9">
    <location>
        <begin position="63"/>
        <end position="86"/>
    </location>
</feature>
<dbReference type="GO" id="GO:0016829">
    <property type="term" value="F:lyase activity"/>
    <property type="evidence" value="ECO:0007669"/>
    <property type="project" value="UniProtKB-KW"/>
</dbReference>
<dbReference type="GO" id="GO:0015232">
    <property type="term" value="F:heme transmembrane transporter activity"/>
    <property type="evidence" value="ECO:0007669"/>
    <property type="project" value="InterPro"/>
</dbReference>
<dbReference type="GO" id="GO:0020037">
    <property type="term" value="F:heme binding"/>
    <property type="evidence" value="ECO:0007669"/>
    <property type="project" value="InterPro"/>
</dbReference>
<comment type="caution">
    <text evidence="12">The sequence shown here is derived from an EMBL/GenBank/DDBJ whole genome shotgun (WGS) entry which is preliminary data.</text>
</comment>
<sequence>MWTFIHKWGSPKWFYAISAKVQPWCWAVSLILIATGTVWGLAFTPTEVNQGQGDSFRIIYVHVPAAFLAQSVFVSMAAASLVFMVWKVKVADMAATVMAPFGAVMTFVALFSGAVWGVPTWGTWWMWDARLTSMLILLFLFLGVIALRSAFTRREGGSKAASVLAMVGVINIPIIKYSVDWWFTLHQSATFTLTSRPLMPMEMWLPLLIMVLGFYCFFIALTLMRTRSEILRREIDKRWVRDLIKEAQ</sequence>
<dbReference type="InterPro" id="IPR045062">
    <property type="entry name" value="Cyt_c_biogenesis_CcsA/CcmC"/>
</dbReference>
<evidence type="ECO:0000313" key="13">
    <source>
        <dbReference type="Proteomes" id="UP000196331"/>
    </source>
</evidence>
<dbReference type="PRINTS" id="PR01386">
    <property type="entry name" value="CCMCBIOGNSIS"/>
</dbReference>
<feature type="transmembrane region" description="Helical" evidence="9">
    <location>
        <begin position="21"/>
        <end position="43"/>
    </location>
</feature>
<dbReference type="InterPro" id="IPR002541">
    <property type="entry name" value="Cyt_c_assembly"/>
</dbReference>
<proteinExistence type="inferred from homology"/>
<keyword evidence="6 9" id="KW-0201">Cytochrome c-type biogenesis</keyword>
<dbReference type="EMBL" id="FUKM01000033">
    <property type="protein sequence ID" value="SJN12501.1"/>
    <property type="molecule type" value="Genomic_DNA"/>
</dbReference>
<keyword evidence="8 9" id="KW-0472">Membrane</keyword>
<evidence type="ECO:0000256" key="6">
    <source>
        <dbReference type="ARBA" id="ARBA00022748"/>
    </source>
</evidence>
<keyword evidence="7 9" id="KW-1133">Transmembrane helix</keyword>
<dbReference type="GO" id="GO:0005886">
    <property type="term" value="C:plasma membrane"/>
    <property type="evidence" value="ECO:0007669"/>
    <property type="project" value="UniProtKB-SubCell"/>
</dbReference>
<keyword evidence="9" id="KW-0997">Cell inner membrane</keyword>
<dbReference type="InterPro" id="IPR003557">
    <property type="entry name" value="Cyt_c_biogenesis_CcmC"/>
</dbReference>
<dbReference type="PANTHER" id="PTHR30071">
    <property type="entry name" value="HEME EXPORTER PROTEIN C"/>
    <property type="match status" value="1"/>
</dbReference>
<evidence type="ECO:0000256" key="9">
    <source>
        <dbReference type="RuleBase" id="RU364092"/>
    </source>
</evidence>
<keyword evidence="9" id="KW-0813">Transport</keyword>
<evidence type="ECO:0000256" key="2">
    <source>
        <dbReference type="ARBA" id="ARBA00004141"/>
    </source>
</evidence>
<comment type="subcellular location">
    <subcellularLocation>
        <location evidence="9">Cell inner membrane</location>
    </subcellularLocation>
    <subcellularLocation>
        <location evidence="2">Membrane</location>
        <topology evidence="2">Multi-pass membrane protein</topology>
    </subcellularLocation>
</comment>
<dbReference type="OrthoDB" id="9778550at2"/>
<evidence type="ECO:0000256" key="1">
    <source>
        <dbReference type="ARBA" id="ARBA00002442"/>
    </source>
</evidence>
<keyword evidence="12" id="KW-0456">Lyase</keyword>
<feature type="transmembrane region" description="Helical" evidence="9">
    <location>
        <begin position="98"/>
        <end position="119"/>
    </location>
</feature>
<evidence type="ECO:0000313" key="12">
    <source>
        <dbReference type="EMBL" id="SJN12501.1"/>
    </source>
</evidence>
<dbReference type="Proteomes" id="UP000196331">
    <property type="component" value="Unassembled WGS sequence"/>
</dbReference>
<feature type="domain" description="Cytochrome c assembly protein" evidence="10">
    <location>
        <begin position="13"/>
        <end position="186"/>
    </location>
</feature>
<keyword evidence="9" id="KW-1003">Cell membrane</keyword>
<keyword evidence="14" id="KW-1185">Reference proteome</keyword>
<evidence type="ECO:0000313" key="11">
    <source>
        <dbReference type="EMBL" id="MBE0402423.1"/>
    </source>
</evidence>
<dbReference type="RefSeq" id="WP_087107972.1">
    <property type="nucleotide sequence ID" value="NZ_FUKM01000033.1"/>
</dbReference>
<evidence type="ECO:0000313" key="14">
    <source>
        <dbReference type="Proteomes" id="UP000754821"/>
    </source>
</evidence>
<name>A0A1R4HY18_9GAMM</name>